<protein>
    <submittedName>
        <fullName evidence="2">Uncharacterized protein</fullName>
    </submittedName>
</protein>
<feature type="compositionally biased region" description="Basic and acidic residues" evidence="1">
    <location>
        <begin position="231"/>
        <end position="241"/>
    </location>
</feature>
<dbReference type="EMBL" id="NMUH01002239">
    <property type="protein sequence ID" value="MQL98788.1"/>
    <property type="molecule type" value="Genomic_DNA"/>
</dbReference>
<evidence type="ECO:0000256" key="1">
    <source>
        <dbReference type="SAM" id="MobiDB-lite"/>
    </source>
</evidence>
<feature type="region of interest" description="Disordered" evidence="1">
    <location>
        <begin position="164"/>
        <end position="241"/>
    </location>
</feature>
<name>A0A843VQ66_COLES</name>
<evidence type="ECO:0000313" key="3">
    <source>
        <dbReference type="Proteomes" id="UP000652761"/>
    </source>
</evidence>
<keyword evidence="3" id="KW-1185">Reference proteome</keyword>
<sequence>MWFAPGFRELLCLGGCVPRVASFPAGSECVATIAGCACFECGCWFALLRLGLSSSCASVWCVLLVVCLALRACASLGAVLCSVGIFARAKQMLVCRVAPLLFPHVFGSTGSARVVFGLTRVVVEAFLSFRCFVVLCGRDSLSQEFVARRSWWHLVHRTLPAGMASHGRRSTQAREDEQRCEERGKQQAPVPQGPMTLDEALSTACRQESEMDQYIEEKKAAQKRSVAPFQKQDRKRVDVYP</sequence>
<dbReference type="Proteomes" id="UP000652761">
    <property type="component" value="Unassembled WGS sequence"/>
</dbReference>
<feature type="compositionally biased region" description="Basic and acidic residues" evidence="1">
    <location>
        <begin position="172"/>
        <end position="185"/>
    </location>
</feature>
<comment type="caution">
    <text evidence="2">The sequence shown here is derived from an EMBL/GenBank/DDBJ whole genome shotgun (WGS) entry which is preliminary data.</text>
</comment>
<evidence type="ECO:0000313" key="2">
    <source>
        <dbReference type="EMBL" id="MQL98788.1"/>
    </source>
</evidence>
<dbReference type="AlphaFoldDB" id="A0A843VQ66"/>
<reference evidence="2" key="1">
    <citation type="submission" date="2017-07" db="EMBL/GenBank/DDBJ databases">
        <title>Taro Niue Genome Assembly and Annotation.</title>
        <authorList>
            <person name="Atibalentja N."/>
            <person name="Keating K."/>
            <person name="Fields C.J."/>
        </authorList>
    </citation>
    <scope>NUCLEOTIDE SEQUENCE</scope>
    <source>
        <strain evidence="2">Niue_2</strain>
        <tissue evidence="2">Leaf</tissue>
    </source>
</reference>
<accession>A0A843VQ66</accession>
<gene>
    <name evidence="2" type="ORF">Taro_031502</name>
</gene>
<proteinExistence type="predicted"/>
<organism evidence="2 3">
    <name type="scientific">Colocasia esculenta</name>
    <name type="common">Wild taro</name>
    <name type="synonym">Arum esculentum</name>
    <dbReference type="NCBI Taxonomy" id="4460"/>
    <lineage>
        <taxon>Eukaryota</taxon>
        <taxon>Viridiplantae</taxon>
        <taxon>Streptophyta</taxon>
        <taxon>Embryophyta</taxon>
        <taxon>Tracheophyta</taxon>
        <taxon>Spermatophyta</taxon>
        <taxon>Magnoliopsida</taxon>
        <taxon>Liliopsida</taxon>
        <taxon>Araceae</taxon>
        <taxon>Aroideae</taxon>
        <taxon>Colocasieae</taxon>
        <taxon>Colocasia</taxon>
    </lineage>
</organism>